<comment type="function">
    <text evidence="9">This protein is part of the stalk that links CF(0) to CF(1). It either transmits conformational changes from CF(0) to CF(1) or is implicated in proton conduction.</text>
</comment>
<dbReference type="InterPro" id="IPR026015">
    <property type="entry name" value="ATP_synth_OSCP/delta_N_sf"/>
</dbReference>
<comment type="function">
    <text evidence="9">F(1)F(0) ATP synthase produces ATP from ADP in the presence of a proton or sodium gradient. F-type ATPases consist of two structural domains, F(1) containing the extramembraneous catalytic core and F(0) containing the membrane proton channel, linked together by a central stalk and a peripheral stalk. During catalysis, ATP synthesis in the catalytic domain of F(1) is coupled via a rotary mechanism of the central stalk subunits to proton translocation.</text>
</comment>
<accession>A0A7X4LKQ1</accession>
<evidence type="ECO:0000256" key="3">
    <source>
        <dbReference type="ARBA" id="ARBA00022519"/>
    </source>
</evidence>
<evidence type="ECO:0000256" key="7">
    <source>
        <dbReference type="ARBA" id="ARBA00023196"/>
    </source>
</evidence>
<evidence type="ECO:0000313" key="10">
    <source>
        <dbReference type="EMBL" id="MZI93722.1"/>
    </source>
</evidence>
<dbReference type="GO" id="GO:0046933">
    <property type="term" value="F:proton-transporting ATP synthase activity, rotational mechanism"/>
    <property type="evidence" value="ECO:0007669"/>
    <property type="project" value="UniProtKB-UniRule"/>
</dbReference>
<dbReference type="PANTHER" id="PTHR11910">
    <property type="entry name" value="ATP SYNTHASE DELTA CHAIN"/>
    <property type="match status" value="1"/>
</dbReference>
<dbReference type="Gene3D" id="1.10.520.20">
    <property type="entry name" value="N-terminal domain of the delta subunit of the F1F0-ATP synthase"/>
    <property type="match status" value="1"/>
</dbReference>
<organism evidence="10 11">
    <name type="scientific">Vibrio eleionomae</name>
    <dbReference type="NCBI Taxonomy" id="2653505"/>
    <lineage>
        <taxon>Bacteria</taxon>
        <taxon>Pseudomonadati</taxon>
        <taxon>Pseudomonadota</taxon>
        <taxon>Gammaproteobacteria</taxon>
        <taxon>Vibrionales</taxon>
        <taxon>Vibrionaceae</taxon>
        <taxon>Vibrio</taxon>
    </lineage>
</organism>
<dbReference type="NCBIfam" id="NF004402">
    <property type="entry name" value="PRK05758.2-2"/>
    <property type="match status" value="1"/>
</dbReference>
<evidence type="ECO:0000256" key="2">
    <source>
        <dbReference type="ARBA" id="ARBA00022448"/>
    </source>
</evidence>
<name>A0A7X4LKQ1_9VIBR</name>
<dbReference type="PRINTS" id="PR00125">
    <property type="entry name" value="ATPASEDELTA"/>
</dbReference>
<evidence type="ECO:0000256" key="8">
    <source>
        <dbReference type="ARBA" id="ARBA00023310"/>
    </source>
</evidence>
<comment type="caution">
    <text evidence="10">The sequence shown here is derived from an EMBL/GenBank/DDBJ whole genome shotgun (WGS) entry which is preliminary data.</text>
</comment>
<keyword evidence="2 9" id="KW-0813">Transport</keyword>
<sequence length="180" mass="19910">MSEVTEIAQPYAKAAFDYAKDNDALADWQQMLEVVGVVLEQPTVAQLIAELDGEGSEDQVLQLLLHAGGEWFNEYFENFLKIMAENRRLSALTEVIDQFRALQAEFEKTMNVTVCVSELLGEDQLTQITEALSNKFGKTVVLEQQIDPSLVGGVVIKADQMVFDGSVISNIGRLSTNLHA</sequence>
<dbReference type="Proteomes" id="UP000462621">
    <property type="component" value="Unassembled WGS sequence"/>
</dbReference>
<reference evidence="10 11" key="1">
    <citation type="submission" date="2019-10" db="EMBL/GenBank/DDBJ databases">
        <title>Vibrio sp. nov. isolated from a shrimp pond.</title>
        <authorList>
            <person name="Gomez-Gil B."/>
            <person name="Enciso-Ibarra J."/>
            <person name="Enciso-Ibarra K."/>
            <person name="Bolan-Mejia C."/>
        </authorList>
    </citation>
    <scope>NUCLEOTIDE SEQUENCE [LARGE SCALE GENOMIC DNA]</scope>
    <source>
        <strain evidence="10 11">CAIM 722</strain>
    </source>
</reference>
<dbReference type="EMBL" id="WEKT01000017">
    <property type="protein sequence ID" value="MZI93722.1"/>
    <property type="molecule type" value="Genomic_DNA"/>
</dbReference>
<dbReference type="InterPro" id="IPR000711">
    <property type="entry name" value="ATPase_OSCP/dsu"/>
</dbReference>
<evidence type="ECO:0000256" key="4">
    <source>
        <dbReference type="ARBA" id="ARBA00022781"/>
    </source>
</evidence>
<keyword evidence="5 9" id="KW-0406">Ion transport</keyword>
<dbReference type="RefSeq" id="WP_161155459.1">
    <property type="nucleotide sequence ID" value="NZ_WEKT01000017.1"/>
</dbReference>
<keyword evidence="9" id="KW-1003">Cell membrane</keyword>
<comment type="subcellular location">
    <subcellularLocation>
        <location evidence="9">Cell membrane</location>
        <topology evidence="9">Peripheral membrane protein</topology>
    </subcellularLocation>
    <subcellularLocation>
        <location evidence="1">Membrane</location>
    </subcellularLocation>
</comment>
<dbReference type="Pfam" id="PF00213">
    <property type="entry name" value="OSCP"/>
    <property type="match status" value="1"/>
</dbReference>
<keyword evidence="4 9" id="KW-0375">Hydrogen ion transport</keyword>
<keyword evidence="11" id="KW-1185">Reference proteome</keyword>
<evidence type="ECO:0000313" key="11">
    <source>
        <dbReference type="Proteomes" id="UP000462621"/>
    </source>
</evidence>
<evidence type="ECO:0000256" key="9">
    <source>
        <dbReference type="HAMAP-Rule" id="MF_01416"/>
    </source>
</evidence>
<dbReference type="GO" id="GO:0005886">
    <property type="term" value="C:plasma membrane"/>
    <property type="evidence" value="ECO:0007669"/>
    <property type="project" value="UniProtKB-SubCell"/>
</dbReference>
<dbReference type="NCBIfam" id="TIGR01145">
    <property type="entry name" value="ATP_synt_delta"/>
    <property type="match status" value="1"/>
</dbReference>
<dbReference type="GO" id="GO:0045259">
    <property type="term" value="C:proton-transporting ATP synthase complex"/>
    <property type="evidence" value="ECO:0007669"/>
    <property type="project" value="UniProtKB-KW"/>
</dbReference>
<evidence type="ECO:0000256" key="1">
    <source>
        <dbReference type="ARBA" id="ARBA00004370"/>
    </source>
</evidence>
<keyword evidence="7 9" id="KW-0139">CF(1)</keyword>
<evidence type="ECO:0000256" key="6">
    <source>
        <dbReference type="ARBA" id="ARBA00023136"/>
    </source>
</evidence>
<gene>
    <name evidence="9" type="primary">atpH</name>
    <name evidence="10" type="ORF">F9817_11010</name>
</gene>
<evidence type="ECO:0000256" key="5">
    <source>
        <dbReference type="ARBA" id="ARBA00023065"/>
    </source>
</evidence>
<keyword evidence="3" id="KW-0997">Cell inner membrane</keyword>
<proteinExistence type="inferred from homology"/>
<dbReference type="AlphaFoldDB" id="A0A7X4LKQ1"/>
<comment type="similarity">
    <text evidence="9">Belongs to the ATPase delta chain family.</text>
</comment>
<dbReference type="HAMAP" id="MF_01416">
    <property type="entry name" value="ATP_synth_delta_bact"/>
    <property type="match status" value="1"/>
</dbReference>
<dbReference type="SUPFAM" id="SSF47928">
    <property type="entry name" value="N-terminal domain of the delta subunit of the F1F0-ATP synthase"/>
    <property type="match status" value="1"/>
</dbReference>
<protein>
    <recommendedName>
        <fullName evidence="9">ATP synthase subunit delta</fullName>
    </recommendedName>
    <alternativeName>
        <fullName evidence="9">ATP synthase F(1) sector subunit delta</fullName>
    </alternativeName>
    <alternativeName>
        <fullName evidence="9">F-type ATPase subunit delta</fullName>
        <shortName evidence="9">F-ATPase subunit delta</shortName>
    </alternativeName>
</protein>
<keyword evidence="6 9" id="KW-0472">Membrane</keyword>
<keyword evidence="8 9" id="KW-0066">ATP synthesis</keyword>